<feature type="domain" description="Lipid/polyisoprenoid-binding YceI-like" evidence="1">
    <location>
        <begin position="20"/>
        <end position="79"/>
    </location>
</feature>
<sequence>MKKALAFTLFGVSLMFAKPYMIDKANSSVWFEVKHFKFNETRGVFDSFDGKIDADPTTKALNVFEGKIDIKSINTRNKKETTT</sequence>
<dbReference type="PANTHER" id="PTHR34406">
    <property type="entry name" value="PROTEIN YCEI"/>
    <property type="match status" value="1"/>
</dbReference>
<proteinExistence type="predicted"/>
<dbReference type="Proteomes" id="UP000015816">
    <property type="component" value="Unassembled WGS sequence"/>
</dbReference>
<dbReference type="SUPFAM" id="SSF101874">
    <property type="entry name" value="YceI-like"/>
    <property type="match status" value="1"/>
</dbReference>
<evidence type="ECO:0000259" key="1">
    <source>
        <dbReference type="Pfam" id="PF04264"/>
    </source>
</evidence>
<gene>
    <name evidence="2" type="ORF">HPSA50_0399</name>
</gene>
<name>T2SCA1_HELPX</name>
<dbReference type="EMBL" id="AVNI01000001">
    <property type="protein sequence ID" value="EQD90003.1"/>
    <property type="molecule type" value="Genomic_DNA"/>
</dbReference>
<dbReference type="Gene3D" id="2.40.128.110">
    <property type="entry name" value="Lipid/polyisoprenoid-binding, YceI-like"/>
    <property type="match status" value="1"/>
</dbReference>
<dbReference type="Pfam" id="PF04264">
    <property type="entry name" value="YceI"/>
    <property type="match status" value="1"/>
</dbReference>
<dbReference type="InterPro" id="IPR007372">
    <property type="entry name" value="Lipid/polyisoprenoid-bd_YceI"/>
</dbReference>
<comment type="caution">
    <text evidence="2">The sequence shown here is derived from an EMBL/GenBank/DDBJ whole genome shotgun (WGS) entry which is preliminary data.</text>
</comment>
<organism evidence="2 3">
    <name type="scientific">Helicobacter pylori SouthAfrica50</name>
    <dbReference type="NCBI Taxonomy" id="1352357"/>
    <lineage>
        <taxon>Bacteria</taxon>
        <taxon>Pseudomonadati</taxon>
        <taxon>Campylobacterota</taxon>
        <taxon>Epsilonproteobacteria</taxon>
        <taxon>Campylobacterales</taxon>
        <taxon>Helicobacteraceae</taxon>
        <taxon>Helicobacter</taxon>
    </lineage>
</organism>
<dbReference type="PATRIC" id="fig|1352357.3.peg.394"/>
<protein>
    <submittedName>
        <fullName evidence="2">YceI-like domain protein</fullName>
    </submittedName>
</protein>
<dbReference type="AlphaFoldDB" id="T2SCA1"/>
<dbReference type="PANTHER" id="PTHR34406:SF1">
    <property type="entry name" value="PROTEIN YCEI"/>
    <property type="match status" value="1"/>
</dbReference>
<reference evidence="2 3" key="1">
    <citation type="journal article" date="2013" name="Genome Announc.">
        <title>Genome Sequences of Three hpAfrica2 Strains of Helicobacter pylori.</title>
        <authorList>
            <person name="Duncan S.S."/>
            <person name="Bertoli M.T."/>
            <person name="Kersulyte D."/>
            <person name="Valk P.L."/>
            <person name="Tamma S."/>
            <person name="Segal I."/>
            <person name="McClain M.S."/>
            <person name="Cover T.L."/>
            <person name="Berg D.E."/>
        </authorList>
    </citation>
    <scope>NUCLEOTIDE SEQUENCE [LARGE SCALE GENOMIC DNA]</scope>
    <source>
        <strain evidence="2 3">SouthAfrica50</strain>
    </source>
</reference>
<accession>T2SCA1</accession>
<evidence type="ECO:0000313" key="3">
    <source>
        <dbReference type="Proteomes" id="UP000015816"/>
    </source>
</evidence>
<evidence type="ECO:0000313" key="2">
    <source>
        <dbReference type="EMBL" id="EQD90003.1"/>
    </source>
</evidence>
<dbReference type="InterPro" id="IPR036761">
    <property type="entry name" value="TTHA0802/YceI-like_sf"/>
</dbReference>